<feature type="transmembrane region" description="Helical" evidence="6">
    <location>
        <begin position="86"/>
        <end position="104"/>
    </location>
</feature>
<dbReference type="AlphaFoldDB" id="A0A343TLA7"/>
<name>A0A343TLA7_9EURY</name>
<reference evidence="9" key="1">
    <citation type="submission" date="2017-11" db="EMBL/GenBank/DDBJ databases">
        <title>Phenotypic and genomic properties of facultatively anaerobic sulfur-reducing natronoarchaea from hypersaline soda lakes.</title>
        <authorList>
            <person name="Sorokin D.Y."/>
            <person name="Kublanov I.V."/>
            <person name="Roman P."/>
            <person name="Sinninghe Damste J.S."/>
            <person name="Golyshin P.N."/>
            <person name="Rojo D."/>
            <person name="Ciordia S."/>
            <person name="Mena M.D.C."/>
            <person name="Ferrer M."/>
            <person name="Messina E."/>
            <person name="Smedile F."/>
            <person name="La Spada G."/>
            <person name="La Cono V."/>
            <person name="Yakimov M.M."/>
        </authorList>
    </citation>
    <scope>NUCLEOTIDE SEQUENCE [LARGE SCALE GENOMIC DNA]</scope>
    <source>
        <strain evidence="9">AArc-Sl</strain>
    </source>
</reference>
<organism evidence="8 9">
    <name type="scientific">Halalkaliarchaeum desulfuricum</name>
    <dbReference type="NCBI Taxonomy" id="2055893"/>
    <lineage>
        <taxon>Archaea</taxon>
        <taxon>Methanobacteriati</taxon>
        <taxon>Methanobacteriota</taxon>
        <taxon>Stenosarchaea group</taxon>
        <taxon>Halobacteria</taxon>
        <taxon>Halobacteriales</taxon>
        <taxon>Haloferacaceae</taxon>
        <taxon>Halalkaliarchaeum</taxon>
    </lineage>
</organism>
<dbReference type="GO" id="GO:0005886">
    <property type="term" value="C:plasma membrane"/>
    <property type="evidence" value="ECO:0007669"/>
    <property type="project" value="UniProtKB-SubCell"/>
</dbReference>
<comment type="subcellular location">
    <subcellularLocation>
        <location evidence="1">Cell membrane</location>
        <topology evidence="1">Multi-pass membrane protein</topology>
    </subcellularLocation>
</comment>
<feature type="transmembrane region" description="Helical" evidence="6">
    <location>
        <begin position="315"/>
        <end position="337"/>
    </location>
</feature>
<feature type="transmembrane region" description="Helical" evidence="6">
    <location>
        <begin position="175"/>
        <end position="194"/>
    </location>
</feature>
<dbReference type="GeneID" id="37878610"/>
<dbReference type="GO" id="GO:0022857">
    <property type="term" value="F:transmembrane transporter activity"/>
    <property type="evidence" value="ECO:0007669"/>
    <property type="project" value="InterPro"/>
</dbReference>
<evidence type="ECO:0000256" key="4">
    <source>
        <dbReference type="ARBA" id="ARBA00022989"/>
    </source>
</evidence>
<dbReference type="InterPro" id="IPR050189">
    <property type="entry name" value="MFS_Efflux_Transporters"/>
</dbReference>
<dbReference type="SUPFAM" id="SSF103473">
    <property type="entry name" value="MFS general substrate transporter"/>
    <property type="match status" value="1"/>
</dbReference>
<keyword evidence="3 6" id="KW-0812">Transmembrane</keyword>
<feature type="transmembrane region" description="Helical" evidence="6">
    <location>
        <begin position="20"/>
        <end position="39"/>
    </location>
</feature>
<dbReference type="InterPro" id="IPR036259">
    <property type="entry name" value="MFS_trans_sf"/>
</dbReference>
<dbReference type="InterPro" id="IPR020846">
    <property type="entry name" value="MFS_dom"/>
</dbReference>
<dbReference type="KEGG" id="hdf:AArcSl_2255"/>
<dbReference type="EMBL" id="CP025066">
    <property type="protein sequence ID" value="AUX09879.1"/>
    <property type="molecule type" value="Genomic_DNA"/>
</dbReference>
<gene>
    <name evidence="8" type="ORF">AArcSl_2255</name>
</gene>
<evidence type="ECO:0000259" key="7">
    <source>
        <dbReference type="PROSITE" id="PS50850"/>
    </source>
</evidence>
<sequence length="402" mass="42320">MVRERLVGIAGRMWADGMGWILIVISVGWFLSLGTRLIYPVLIPEIALEFGIDYTSAGITLSVLWLGYALMSLPGGVLADRLGERWVLTGSLLVGILGIGLVVTAPAFGIFVVASFILGSGLGFFGTTGTTILADVYDDGATTAIGLSQVVGNVGTILLPVIAGLLVAVAGWRLGLAYVLPIFVIVVVGIWVIVPRRTSPQAGSDDQSWRRTVARIGRTFIDRTLVLIIVAMSSLAFVYQGLSGFLPAYLIDVKALDHTLASLLFGLMFVGMMIGMIASGPVSDHIGERNAMIGFSIMSMPPVLALPYVENLGVIIFLVVCAGLMGGFFPVSMTYVIRFIPDDIQGSVFGVVRTLFNGIGVLGPPTVGVLADAGFFDMGILVLGGIGILAVGASLLLPQISR</sequence>
<feature type="transmembrane region" description="Helical" evidence="6">
    <location>
        <begin position="375"/>
        <end position="397"/>
    </location>
</feature>
<evidence type="ECO:0000313" key="9">
    <source>
        <dbReference type="Proteomes" id="UP000263012"/>
    </source>
</evidence>
<feature type="transmembrane region" description="Helical" evidence="6">
    <location>
        <begin position="259"/>
        <end position="279"/>
    </location>
</feature>
<feature type="transmembrane region" description="Helical" evidence="6">
    <location>
        <begin position="291"/>
        <end position="309"/>
    </location>
</feature>
<dbReference type="PANTHER" id="PTHR43124">
    <property type="entry name" value="PURINE EFFLUX PUMP PBUE"/>
    <property type="match status" value="1"/>
</dbReference>
<evidence type="ECO:0000256" key="3">
    <source>
        <dbReference type="ARBA" id="ARBA00022692"/>
    </source>
</evidence>
<evidence type="ECO:0000256" key="6">
    <source>
        <dbReference type="SAM" id="Phobius"/>
    </source>
</evidence>
<dbReference type="OrthoDB" id="29061at2157"/>
<feature type="transmembrane region" description="Helical" evidence="6">
    <location>
        <begin position="59"/>
        <end position="79"/>
    </location>
</feature>
<evidence type="ECO:0000256" key="5">
    <source>
        <dbReference type="ARBA" id="ARBA00023136"/>
    </source>
</evidence>
<dbReference type="InterPro" id="IPR011701">
    <property type="entry name" value="MFS"/>
</dbReference>
<feature type="domain" description="Major facilitator superfamily (MFS) profile" evidence="7">
    <location>
        <begin position="21"/>
        <end position="402"/>
    </location>
</feature>
<protein>
    <submittedName>
        <fullName evidence="8">Major facilitator superfamily MFS_1</fullName>
    </submittedName>
</protein>
<feature type="transmembrane region" description="Helical" evidence="6">
    <location>
        <begin position="146"/>
        <end position="169"/>
    </location>
</feature>
<dbReference type="Pfam" id="PF07690">
    <property type="entry name" value="MFS_1"/>
    <property type="match status" value="1"/>
</dbReference>
<keyword evidence="9" id="KW-1185">Reference proteome</keyword>
<feature type="transmembrane region" description="Helical" evidence="6">
    <location>
        <begin position="110"/>
        <end position="134"/>
    </location>
</feature>
<dbReference type="Proteomes" id="UP000263012">
    <property type="component" value="Chromosome"/>
</dbReference>
<dbReference type="PROSITE" id="PS50850">
    <property type="entry name" value="MFS"/>
    <property type="match status" value="1"/>
</dbReference>
<dbReference type="RefSeq" id="WP_119819179.1">
    <property type="nucleotide sequence ID" value="NZ_CP025066.1"/>
</dbReference>
<keyword evidence="4 6" id="KW-1133">Transmembrane helix</keyword>
<accession>A0A343TLA7</accession>
<keyword evidence="5 6" id="KW-0472">Membrane</keyword>
<evidence type="ECO:0000256" key="1">
    <source>
        <dbReference type="ARBA" id="ARBA00004651"/>
    </source>
</evidence>
<feature type="transmembrane region" description="Helical" evidence="6">
    <location>
        <begin position="344"/>
        <end position="363"/>
    </location>
</feature>
<dbReference type="PANTHER" id="PTHR43124:SF3">
    <property type="entry name" value="CHLORAMPHENICOL EFFLUX PUMP RV0191"/>
    <property type="match status" value="1"/>
</dbReference>
<dbReference type="Gene3D" id="1.20.1250.20">
    <property type="entry name" value="MFS general substrate transporter like domains"/>
    <property type="match status" value="1"/>
</dbReference>
<evidence type="ECO:0000256" key="2">
    <source>
        <dbReference type="ARBA" id="ARBA00022475"/>
    </source>
</evidence>
<evidence type="ECO:0000313" key="8">
    <source>
        <dbReference type="EMBL" id="AUX09879.1"/>
    </source>
</evidence>
<feature type="transmembrane region" description="Helical" evidence="6">
    <location>
        <begin position="220"/>
        <end position="239"/>
    </location>
</feature>
<proteinExistence type="predicted"/>
<keyword evidence="2" id="KW-1003">Cell membrane</keyword>